<dbReference type="InterPro" id="IPR016181">
    <property type="entry name" value="Acyl_CoA_acyltransferase"/>
</dbReference>
<gene>
    <name evidence="2" type="ORF">SAMN05421834_101119</name>
</gene>
<feature type="domain" description="N-acetyltransferase" evidence="1">
    <location>
        <begin position="1"/>
        <end position="76"/>
    </location>
</feature>
<dbReference type="PANTHER" id="PTHR43792">
    <property type="entry name" value="GNAT FAMILY, PUTATIVE (AFU_ORTHOLOGUE AFUA_3G00765)-RELATED-RELATED"/>
    <property type="match status" value="1"/>
</dbReference>
<dbReference type="Pfam" id="PF13302">
    <property type="entry name" value="Acetyltransf_3"/>
    <property type="match status" value="1"/>
</dbReference>
<evidence type="ECO:0000313" key="2">
    <source>
        <dbReference type="EMBL" id="SIQ04612.1"/>
    </source>
</evidence>
<proteinExistence type="predicted"/>
<dbReference type="PANTHER" id="PTHR43792:SF1">
    <property type="entry name" value="N-ACETYLTRANSFERASE DOMAIN-CONTAINING PROTEIN"/>
    <property type="match status" value="1"/>
</dbReference>
<dbReference type="Gene3D" id="3.40.630.30">
    <property type="match status" value="1"/>
</dbReference>
<dbReference type="RefSeq" id="WP_200805202.1">
    <property type="nucleotide sequence ID" value="NZ_FTNC01000001.1"/>
</dbReference>
<protein>
    <submittedName>
        <fullName evidence="2">Acetyltransferase (GNAT) domain-containing protein</fullName>
    </submittedName>
</protein>
<dbReference type="EMBL" id="FTNC01000001">
    <property type="protein sequence ID" value="SIQ04612.1"/>
    <property type="molecule type" value="Genomic_DNA"/>
</dbReference>
<accession>A0A1N6PK65</accession>
<dbReference type="GO" id="GO:0016747">
    <property type="term" value="F:acyltransferase activity, transferring groups other than amino-acyl groups"/>
    <property type="evidence" value="ECO:0007669"/>
    <property type="project" value="InterPro"/>
</dbReference>
<dbReference type="SUPFAM" id="SSF55729">
    <property type="entry name" value="Acyl-CoA N-acyltransferases (Nat)"/>
    <property type="match status" value="1"/>
</dbReference>
<dbReference type="PROSITE" id="PS51186">
    <property type="entry name" value="GNAT"/>
    <property type="match status" value="1"/>
</dbReference>
<keyword evidence="2" id="KW-0808">Transferase</keyword>
<dbReference type="Proteomes" id="UP000185669">
    <property type="component" value="Unassembled WGS sequence"/>
</dbReference>
<dbReference type="InterPro" id="IPR051531">
    <property type="entry name" value="N-acetyltransferase"/>
</dbReference>
<organism evidence="2 3">
    <name type="scientific">Halanaerobium kushneri</name>
    <dbReference type="NCBI Taxonomy" id="56779"/>
    <lineage>
        <taxon>Bacteria</taxon>
        <taxon>Bacillati</taxon>
        <taxon>Bacillota</taxon>
        <taxon>Clostridia</taxon>
        <taxon>Halanaerobiales</taxon>
        <taxon>Halanaerobiaceae</taxon>
        <taxon>Halanaerobium</taxon>
    </lineage>
</organism>
<dbReference type="AlphaFoldDB" id="A0A1N6PK65"/>
<dbReference type="STRING" id="56779.SAMN05421834_101119"/>
<dbReference type="InterPro" id="IPR000182">
    <property type="entry name" value="GNAT_dom"/>
</dbReference>
<name>A0A1N6PK65_9FIRM</name>
<sequence>MKYQGKGLATEAVTAVLNYLFFDLNKHRVTASVDPDNLKSINLLERLGMRKEAHFKKSVFINGKWKDDIIYAVLKEEWI</sequence>
<evidence type="ECO:0000313" key="3">
    <source>
        <dbReference type="Proteomes" id="UP000185669"/>
    </source>
</evidence>
<evidence type="ECO:0000259" key="1">
    <source>
        <dbReference type="PROSITE" id="PS51186"/>
    </source>
</evidence>
<reference evidence="3" key="1">
    <citation type="submission" date="2017-01" db="EMBL/GenBank/DDBJ databases">
        <authorList>
            <person name="Varghese N."/>
            <person name="Submissions S."/>
        </authorList>
    </citation>
    <scope>NUCLEOTIDE SEQUENCE [LARGE SCALE GENOMIC DNA]</scope>
    <source>
        <strain evidence="3">ATCC 700103</strain>
    </source>
</reference>
<keyword evidence="3" id="KW-1185">Reference proteome</keyword>